<name>A0A2G5NS76_9STAP</name>
<comment type="caution">
    <text evidence="1">The sequence shown here is derived from an EMBL/GenBank/DDBJ whole genome shotgun (WGS) entry which is preliminary data.</text>
</comment>
<dbReference type="EMBL" id="MJBI02000001">
    <property type="protein sequence ID" value="RAI82770.1"/>
    <property type="molecule type" value="Genomic_DNA"/>
</dbReference>
<dbReference type="AlphaFoldDB" id="A0A2G5NS76"/>
<keyword evidence="2" id="KW-1185">Reference proteome</keyword>
<dbReference type="PROSITE" id="PS51257">
    <property type="entry name" value="PROKAR_LIPOPROTEIN"/>
    <property type="match status" value="1"/>
</dbReference>
<protein>
    <submittedName>
        <fullName evidence="1">Uncharacterized protein</fullName>
    </submittedName>
</protein>
<dbReference type="Proteomes" id="UP000229523">
    <property type="component" value="Unassembled WGS sequence"/>
</dbReference>
<sequence>MRQLLLFLCSLVVILASCENNQKEENKTVNTTQKQDIKSLPPVKSIKDFPLNFKVRSLSQKQTGNETQSIIKYRFTEQMAKYLSKEKPSLSYRLELPKSLYTVIGTNTNDQPFIIPTNKNGKINTNGTITFSFNAQTQPDLTKQYIRNDAIKLHVLNANQREFFTIADLGSNTEKYLVSK</sequence>
<proteinExistence type="predicted"/>
<accession>A0A2G5NS76</accession>
<gene>
    <name evidence="1" type="ORF">BFS35_003550</name>
</gene>
<evidence type="ECO:0000313" key="1">
    <source>
        <dbReference type="EMBL" id="RAI82770.1"/>
    </source>
</evidence>
<evidence type="ECO:0000313" key="2">
    <source>
        <dbReference type="Proteomes" id="UP000229523"/>
    </source>
</evidence>
<reference evidence="1 2" key="1">
    <citation type="journal article" date="2018" name="Front. Microbiol.">
        <title>Description and Comparative Genomics of Macrococcus caseolyticus subsp. hominis subsp. nov., Macrococcus goetzii sp. nov., Macrococcus epidermidis sp. nov., and Macrococcus bohemicus sp. nov., Novel Macrococci From Human Clinical Material With Virulence Potential and Suspected Uptake of Foreign DNA by Natural Transformation.</title>
        <authorList>
            <person name="Maslanova I."/>
            <person name="Wertheimer Z."/>
            <person name="Sedlacek I."/>
            <person name="Svec P."/>
            <person name="Indrakova A."/>
            <person name="Kovarovic V."/>
            <person name="Schumann P."/>
            <person name="Sproer C."/>
            <person name="Kralova S."/>
            <person name="Sedo O."/>
            <person name="Kristofova L."/>
            <person name="Vrbovska V."/>
            <person name="Fuzik T."/>
            <person name="Petras P."/>
            <person name="Zdrahal Z."/>
            <person name="Ruzickova V."/>
            <person name="Doskar J."/>
            <person name="Pantucek R."/>
        </authorList>
    </citation>
    <scope>NUCLEOTIDE SEQUENCE [LARGE SCALE GENOMIC DNA]</scope>
    <source>
        <strain evidence="1 2">CCM 4927</strain>
    </source>
</reference>
<organism evidence="1 2">
    <name type="scientific">Macrococcoides goetzii</name>
    <dbReference type="NCBI Taxonomy" id="1891097"/>
    <lineage>
        <taxon>Bacteria</taxon>
        <taxon>Bacillati</taxon>
        <taxon>Bacillota</taxon>
        <taxon>Bacilli</taxon>
        <taxon>Bacillales</taxon>
        <taxon>Staphylococcaceae</taxon>
        <taxon>Macrococcoides</taxon>
    </lineage>
</organism>
<dbReference type="RefSeq" id="WP_099577784.1">
    <property type="nucleotide sequence ID" value="NZ_MJBI02000001.1"/>
</dbReference>